<dbReference type="Proteomes" id="UP000836402">
    <property type="component" value="Unassembled WGS sequence"/>
</dbReference>
<sequence length="539" mass="57209">MSSTAVFLKTVLIALVYASSTSSQLVYAAPANTAAGQILLPASPDPAFAASAEARRQIAAPRFDAADSVRALNAKYNRYFRRTASLGYPSHLPGDAPPLLHRRRRALAERNDDVHDKRLLDLGGVLAGTTDLLGNVVGSLGAVLFDSKWGIAIASTSNEQADNEWLTTLGVGTPSQNLQVVFDTGSSDTWVYSPACCYSDNHRFFQPAVSPTYSNRTLQNGKPVRARPGQAGQPWSVSYGGGYTTSSGYVGIDNVTLGDSNVLGYPPLQAAEVPIALLTSISGASRESRGMEGLVGFAPSIASDTDGGWTTPMEKLITSGKLAGPYLSATLARADRATGRGGGGRYVFGAIDTAAVRDGESVAFIPTTSTFYWGTNYGTMRMGSIDIIPSNTARRIIVDTGSTLLNFPVAIAANANKLIKGAWYDDRTGVWAVPCQTGDPTYEASLDPSLRTPPYWLDIANSTFGVPPADMVFSPNTPIFPANSTSSINYCYSSIQVGPDAVSIVGGTFLKNHMVTFDYGPAPFRNRRMGFANRTDSAI</sequence>
<reference evidence="7" key="1">
    <citation type="submission" date="2016-04" db="EMBL/GenBank/DDBJ databases">
        <authorList>
            <person name="Nguyen H.D."/>
            <person name="Kesanakurti P."/>
            <person name="Cullis J."/>
            <person name="Levesque C.A."/>
            <person name="Hambleton S."/>
        </authorList>
    </citation>
    <scope>NUCLEOTIDE SEQUENCE</scope>
    <source>
        <strain evidence="7">DAOMC 238032</strain>
    </source>
</reference>
<evidence type="ECO:0000256" key="3">
    <source>
        <dbReference type="RuleBase" id="RU000454"/>
    </source>
</evidence>
<evidence type="ECO:0000313" key="9">
    <source>
        <dbReference type="Proteomes" id="UP000836402"/>
    </source>
</evidence>
<evidence type="ECO:0000313" key="8">
    <source>
        <dbReference type="Proteomes" id="UP000077671"/>
    </source>
</evidence>
<dbReference type="InterPro" id="IPR034164">
    <property type="entry name" value="Pepsin-like_dom"/>
</dbReference>
<gene>
    <name evidence="7" type="ORF">A4X03_0g6699</name>
    <name evidence="6" type="ORF">JKIAZH3_G5549</name>
</gene>
<evidence type="ECO:0000256" key="4">
    <source>
        <dbReference type="SAM" id="SignalP"/>
    </source>
</evidence>
<name>A0A177TCF5_9BASI</name>
<dbReference type="Pfam" id="PF00026">
    <property type="entry name" value="Asp"/>
    <property type="match status" value="1"/>
</dbReference>
<dbReference type="AlphaFoldDB" id="A0A177TCF5"/>
<dbReference type="PRINTS" id="PR00792">
    <property type="entry name" value="PEPSIN"/>
</dbReference>
<evidence type="ECO:0000256" key="2">
    <source>
        <dbReference type="ARBA" id="ARBA00022750"/>
    </source>
</evidence>
<feature type="signal peptide" evidence="4">
    <location>
        <begin position="1"/>
        <end position="23"/>
    </location>
</feature>
<feature type="chain" id="PRO_5044550119" description="Peptidase A1 domain-containing protein" evidence="4">
    <location>
        <begin position="24"/>
        <end position="539"/>
    </location>
</feature>
<feature type="domain" description="Peptidase A1" evidence="5">
    <location>
        <begin position="165"/>
        <end position="532"/>
    </location>
</feature>
<comment type="caution">
    <text evidence="7">The sequence shown here is derived from an EMBL/GenBank/DDBJ whole genome shotgun (WGS) entry which is preliminary data.</text>
</comment>
<dbReference type="PROSITE" id="PS00141">
    <property type="entry name" value="ASP_PROTEASE"/>
    <property type="match status" value="1"/>
</dbReference>
<keyword evidence="3" id="KW-0645">Protease</keyword>
<dbReference type="Proteomes" id="UP000077671">
    <property type="component" value="Unassembled WGS sequence"/>
</dbReference>
<proteinExistence type="inferred from homology"/>
<dbReference type="InterPro" id="IPR001969">
    <property type="entry name" value="Aspartic_peptidase_AS"/>
</dbReference>
<evidence type="ECO:0000313" key="6">
    <source>
        <dbReference type="EMBL" id="CAD6932971.1"/>
    </source>
</evidence>
<dbReference type="CDD" id="cd05471">
    <property type="entry name" value="pepsin_like"/>
    <property type="match status" value="1"/>
</dbReference>
<keyword evidence="3" id="KW-0378">Hydrolase</keyword>
<dbReference type="SUPFAM" id="SSF50630">
    <property type="entry name" value="Acid proteases"/>
    <property type="match status" value="1"/>
</dbReference>
<reference evidence="6" key="3">
    <citation type="submission" date="2020-10" db="EMBL/GenBank/DDBJ databases">
        <authorList>
            <person name="Sedaghatjoo S."/>
        </authorList>
    </citation>
    <scope>NUCLEOTIDE SEQUENCE</scope>
    <source>
        <strain evidence="6">AZH3</strain>
    </source>
</reference>
<dbReference type="InterPro" id="IPR021109">
    <property type="entry name" value="Peptidase_aspartic_dom_sf"/>
</dbReference>
<keyword evidence="2 3" id="KW-0064">Aspartyl protease</keyword>
<dbReference type="Gene3D" id="2.40.70.10">
    <property type="entry name" value="Acid Proteases"/>
    <property type="match status" value="2"/>
</dbReference>
<comment type="similarity">
    <text evidence="1 3">Belongs to the peptidase A1 family.</text>
</comment>
<reference evidence="7" key="2">
    <citation type="journal article" date="2019" name="IMA Fungus">
        <title>Genome sequencing and comparison of five Tilletia species to identify candidate genes for the detection of regulated species infecting wheat.</title>
        <authorList>
            <person name="Nguyen H.D.T."/>
            <person name="Sultana T."/>
            <person name="Kesanakurti P."/>
            <person name="Hambleton S."/>
        </authorList>
    </citation>
    <scope>NUCLEOTIDE SEQUENCE</scope>
    <source>
        <strain evidence="7">DAOMC 238032</strain>
    </source>
</reference>
<keyword evidence="9" id="KW-1185">Reference proteome</keyword>
<organism evidence="7 8">
    <name type="scientific">Tilletia caries</name>
    <name type="common">wheat bunt fungus</name>
    <dbReference type="NCBI Taxonomy" id="13290"/>
    <lineage>
        <taxon>Eukaryota</taxon>
        <taxon>Fungi</taxon>
        <taxon>Dikarya</taxon>
        <taxon>Basidiomycota</taxon>
        <taxon>Ustilaginomycotina</taxon>
        <taxon>Exobasidiomycetes</taxon>
        <taxon>Tilletiales</taxon>
        <taxon>Tilletiaceae</taxon>
        <taxon>Tilletia</taxon>
    </lineage>
</organism>
<dbReference type="InterPro" id="IPR033121">
    <property type="entry name" value="PEPTIDASE_A1"/>
</dbReference>
<evidence type="ECO:0000259" key="5">
    <source>
        <dbReference type="PROSITE" id="PS51767"/>
    </source>
</evidence>
<dbReference type="EMBL" id="CAJHJG010003546">
    <property type="protein sequence ID" value="CAD6932971.1"/>
    <property type="molecule type" value="Genomic_DNA"/>
</dbReference>
<evidence type="ECO:0000256" key="1">
    <source>
        <dbReference type="ARBA" id="ARBA00007447"/>
    </source>
</evidence>
<dbReference type="GO" id="GO:0006508">
    <property type="term" value="P:proteolysis"/>
    <property type="evidence" value="ECO:0007669"/>
    <property type="project" value="UniProtKB-KW"/>
</dbReference>
<dbReference type="InterPro" id="IPR001461">
    <property type="entry name" value="Aspartic_peptidase_A1"/>
</dbReference>
<dbReference type="PANTHER" id="PTHR47966:SF51">
    <property type="entry name" value="BETA-SITE APP-CLEAVING ENZYME, ISOFORM A-RELATED"/>
    <property type="match status" value="1"/>
</dbReference>
<dbReference type="PANTHER" id="PTHR47966">
    <property type="entry name" value="BETA-SITE APP-CLEAVING ENZYME, ISOFORM A-RELATED"/>
    <property type="match status" value="1"/>
</dbReference>
<keyword evidence="4" id="KW-0732">Signal</keyword>
<protein>
    <recommendedName>
        <fullName evidence="5">Peptidase A1 domain-containing protein</fullName>
    </recommendedName>
</protein>
<dbReference type="EMBL" id="LWDD02001359">
    <property type="protein sequence ID" value="KAE8248832.1"/>
    <property type="molecule type" value="Genomic_DNA"/>
</dbReference>
<evidence type="ECO:0000313" key="7">
    <source>
        <dbReference type="EMBL" id="KAE8248832.1"/>
    </source>
</evidence>
<dbReference type="PROSITE" id="PS51767">
    <property type="entry name" value="PEPTIDASE_A1"/>
    <property type="match status" value="1"/>
</dbReference>
<accession>A0A177TCF5</accession>
<dbReference type="GO" id="GO:0004190">
    <property type="term" value="F:aspartic-type endopeptidase activity"/>
    <property type="evidence" value="ECO:0007669"/>
    <property type="project" value="UniProtKB-KW"/>
</dbReference>